<organism evidence="1 2">
    <name type="scientific">Brevibacterium metallidurans</name>
    <dbReference type="NCBI Taxonomy" id="1482676"/>
    <lineage>
        <taxon>Bacteria</taxon>
        <taxon>Bacillati</taxon>
        <taxon>Actinomycetota</taxon>
        <taxon>Actinomycetes</taxon>
        <taxon>Micrococcales</taxon>
        <taxon>Brevibacteriaceae</taxon>
        <taxon>Brevibacterium</taxon>
    </lineage>
</organism>
<comment type="caution">
    <text evidence="1">The sequence shown here is derived from an EMBL/GenBank/DDBJ whole genome shotgun (WGS) entry which is preliminary data.</text>
</comment>
<name>A0ABN0SP59_9MICO</name>
<dbReference type="EMBL" id="BAAAAF010000007">
    <property type="protein sequence ID" value="GAA0036178.1"/>
    <property type="molecule type" value="Genomic_DNA"/>
</dbReference>
<sequence length="185" mass="20065">MKKALIALTAVLSAIAVAVGALFIWEYRSKAQLEAQVEDYLGECNVKSENIEVHGRPFILSAIEDKVDLTYVDLAPAPGTNKDQILIHRLSNGRADRLTRFITFDYPQGDVRPVTDADGAFTDKARLDGKEVTFTASMKGKTLSAFGNKRSVGEVKLTTKAELLNVSATDKGIVAELEYPGNGCS</sequence>
<reference evidence="1 2" key="1">
    <citation type="submission" date="2024-01" db="EMBL/GenBank/DDBJ databases">
        <title>Characterization of antibiotic resistant novel bacterial strains and their environmental applications.</title>
        <authorList>
            <person name="Manzoor S."/>
            <person name="Abbas S."/>
            <person name="Arshad M."/>
            <person name="Ahmed I."/>
        </authorList>
    </citation>
    <scope>NUCLEOTIDE SEQUENCE [LARGE SCALE GENOMIC DNA]</scope>
    <source>
        <strain evidence="1 2">NCCP-602</strain>
    </source>
</reference>
<accession>A0ABN0SP59</accession>
<proteinExistence type="predicted"/>
<keyword evidence="2" id="KW-1185">Reference proteome</keyword>
<protein>
    <submittedName>
        <fullName evidence="1">Uncharacterized protein</fullName>
    </submittedName>
</protein>
<gene>
    <name evidence="1" type="ORF">NCCP602_21390</name>
</gene>
<dbReference type="Proteomes" id="UP001498238">
    <property type="component" value="Unassembled WGS sequence"/>
</dbReference>
<evidence type="ECO:0000313" key="2">
    <source>
        <dbReference type="Proteomes" id="UP001498238"/>
    </source>
</evidence>
<dbReference type="RefSeq" id="WP_339393005.1">
    <property type="nucleotide sequence ID" value="NZ_BAAAAF010000007.1"/>
</dbReference>
<evidence type="ECO:0000313" key="1">
    <source>
        <dbReference type="EMBL" id="GAA0036178.1"/>
    </source>
</evidence>